<organism evidence="4 5">
    <name type="scientific">Triparma laevis f. inornata</name>
    <dbReference type="NCBI Taxonomy" id="1714386"/>
    <lineage>
        <taxon>Eukaryota</taxon>
        <taxon>Sar</taxon>
        <taxon>Stramenopiles</taxon>
        <taxon>Ochrophyta</taxon>
        <taxon>Bolidophyceae</taxon>
        <taxon>Parmales</taxon>
        <taxon>Triparmaceae</taxon>
        <taxon>Triparma</taxon>
    </lineage>
</organism>
<reference evidence="5" key="1">
    <citation type="journal article" date="2023" name="Commun. Biol.">
        <title>Genome analysis of Parmales, the sister group of diatoms, reveals the evolutionary specialization of diatoms from phago-mixotrophs to photoautotrophs.</title>
        <authorList>
            <person name="Ban H."/>
            <person name="Sato S."/>
            <person name="Yoshikawa S."/>
            <person name="Yamada K."/>
            <person name="Nakamura Y."/>
            <person name="Ichinomiya M."/>
            <person name="Sato N."/>
            <person name="Blanc-Mathieu R."/>
            <person name="Endo H."/>
            <person name="Kuwata A."/>
            <person name="Ogata H."/>
        </authorList>
    </citation>
    <scope>NUCLEOTIDE SEQUENCE [LARGE SCALE GENOMIC DNA]</scope>
</reference>
<dbReference type="GO" id="GO:0005524">
    <property type="term" value="F:ATP binding"/>
    <property type="evidence" value="ECO:0007669"/>
    <property type="project" value="InterPro"/>
</dbReference>
<feature type="compositionally biased region" description="Polar residues" evidence="2">
    <location>
        <begin position="363"/>
        <end position="387"/>
    </location>
</feature>
<proteinExistence type="predicted"/>
<evidence type="ECO:0000256" key="1">
    <source>
        <dbReference type="SAM" id="Coils"/>
    </source>
</evidence>
<evidence type="ECO:0000313" key="4">
    <source>
        <dbReference type="EMBL" id="GMH71792.1"/>
    </source>
</evidence>
<name>A0A9W7EAF6_9STRA</name>
<evidence type="ECO:0000256" key="2">
    <source>
        <dbReference type="SAM" id="MobiDB-lite"/>
    </source>
</evidence>
<dbReference type="GO" id="GO:0003777">
    <property type="term" value="F:microtubule motor activity"/>
    <property type="evidence" value="ECO:0007669"/>
    <property type="project" value="InterPro"/>
</dbReference>
<accession>A0A9W7EAF6</accession>
<dbReference type="Proteomes" id="UP001162640">
    <property type="component" value="Unassembled WGS sequence"/>
</dbReference>
<dbReference type="SUPFAM" id="SSF52540">
    <property type="entry name" value="P-loop containing nucleoside triphosphate hydrolases"/>
    <property type="match status" value="1"/>
</dbReference>
<feature type="region of interest" description="Disordered" evidence="2">
    <location>
        <begin position="651"/>
        <end position="723"/>
    </location>
</feature>
<dbReference type="InterPro" id="IPR001752">
    <property type="entry name" value="Kinesin_motor_dom"/>
</dbReference>
<feature type="domain" description="Kinesin motor" evidence="3">
    <location>
        <begin position="20"/>
        <end position="351"/>
    </location>
</feature>
<feature type="region of interest" description="Disordered" evidence="2">
    <location>
        <begin position="351"/>
        <end position="434"/>
    </location>
</feature>
<gene>
    <name evidence="4" type="ORF">TL16_g05746</name>
</gene>
<dbReference type="GO" id="GO:0007018">
    <property type="term" value="P:microtubule-based movement"/>
    <property type="evidence" value="ECO:0007669"/>
    <property type="project" value="InterPro"/>
</dbReference>
<evidence type="ECO:0000313" key="5">
    <source>
        <dbReference type="Proteomes" id="UP001162640"/>
    </source>
</evidence>
<feature type="coiled-coil region" evidence="1">
    <location>
        <begin position="542"/>
        <end position="646"/>
    </location>
</feature>
<dbReference type="InterPro" id="IPR036961">
    <property type="entry name" value="Kinesin_motor_dom_sf"/>
</dbReference>
<sequence>MPLSSHCYVHDENISTATTSGHTYSSLSCGILTVGEDRKTVYFPESNLSSIVTFQYDHVFPVTQKASWTKGFKLSTSAVLSGTNATVLLAGAESGTRAILEGGAKSDYDGVLSKVCGEIVEHLGEYGPGEPKTYKNRVTINWYSLHVTKSEGIVDMLKSSVADGSLDISPDLIMKDSGAGRGVAISELWEIEIRSSHDIKDILRRVRANAASVNPLLHNVFTVTLEKLPITTSHIISAGQTYHAEGAEDVDTTPVKLTIVTLASLKNQSKLGNKWLNSLEDTMDRLRNGVVEKYGYVPSLNGSRLDMLLSDMLLGRDEGTVMAVVDPGLNECELSLKALKLVEKIKASAREFKEEEEEERTTKNTSQHTSQQLQFASPSQGGQNGSSIYYPAGGSDSDDDEDNQVGVGLPQPQASFMMSPQAPPAVPQSVENSTTNNTNTSIAASFAEQLAEARAVPQSIFNALELRQKENLVLENKITSFQRTISELQFERDDLKMKLSGEGGALKTKDRAALRRALGEVKDYEVYKEVMEQTFHRMKSDISELTKDRDRYASKLERCETAFRKERSEVVKLKKTIGQLQVTVDQHKSEALNYSEQYGKAREENLETQRKFKIAARELLKLREKNAQQEAELEAAKRRISRIIVDKHGEGGVVGGRKRNKSPVKGKSPSAKALVQAANRKVMSPQKWAEKDGSPRAKQNNTMDSLSRAEGSLNAARRIMFAD</sequence>
<dbReference type="SMART" id="SM00129">
    <property type="entry name" value="KISc"/>
    <property type="match status" value="1"/>
</dbReference>
<dbReference type="InterPro" id="IPR027417">
    <property type="entry name" value="P-loop_NTPase"/>
</dbReference>
<dbReference type="Pfam" id="PF00225">
    <property type="entry name" value="Kinesin"/>
    <property type="match status" value="1"/>
</dbReference>
<dbReference type="GO" id="GO:0008017">
    <property type="term" value="F:microtubule binding"/>
    <property type="evidence" value="ECO:0007669"/>
    <property type="project" value="InterPro"/>
</dbReference>
<dbReference type="Gene3D" id="3.40.850.10">
    <property type="entry name" value="Kinesin motor domain"/>
    <property type="match status" value="1"/>
</dbReference>
<comment type="caution">
    <text evidence="4">The sequence shown here is derived from an EMBL/GenBank/DDBJ whole genome shotgun (WGS) entry which is preliminary data.</text>
</comment>
<keyword evidence="1" id="KW-0175">Coiled coil</keyword>
<evidence type="ECO:0000259" key="3">
    <source>
        <dbReference type="SMART" id="SM00129"/>
    </source>
</evidence>
<dbReference type="AlphaFoldDB" id="A0A9W7EAF6"/>
<dbReference type="EMBL" id="BLQM01000169">
    <property type="protein sequence ID" value="GMH71792.1"/>
    <property type="molecule type" value="Genomic_DNA"/>
</dbReference>
<protein>
    <recommendedName>
        <fullName evidence="3">Kinesin motor domain-containing protein</fullName>
    </recommendedName>
</protein>